<dbReference type="EMBL" id="BMGB01000001">
    <property type="protein sequence ID" value="GGA98479.1"/>
    <property type="molecule type" value="Genomic_DNA"/>
</dbReference>
<sequence length="138" mass="14638">MFSVLPEINWLAVIASTVVFAVLGGLYFSAIVARPYRVALGKEAAQLPKPGPLFILGPLVSSLAVVVTSAILLRALSVESVGDGVVFGLLVGIGYLVAQTLNIAINPNFPRPLLYTLINAPYFILCTVAASVILTLWR</sequence>
<keyword evidence="1" id="KW-1133">Transmembrane helix</keyword>
<comment type="caution">
    <text evidence="2">The sequence shown here is derived from an EMBL/GenBank/DDBJ whole genome shotgun (WGS) entry which is preliminary data.</text>
</comment>
<keyword evidence="1" id="KW-0472">Membrane</keyword>
<dbReference type="RefSeq" id="WP_188509678.1">
    <property type="nucleotide sequence ID" value="NZ_BMGB01000001.1"/>
</dbReference>
<gene>
    <name evidence="2" type="ORF">GCM10010979_11220</name>
</gene>
<name>A0A916SG44_9MICO</name>
<dbReference type="Proteomes" id="UP000606922">
    <property type="component" value="Unassembled WGS sequence"/>
</dbReference>
<feature type="transmembrane region" description="Helical" evidence="1">
    <location>
        <begin position="117"/>
        <end position="137"/>
    </location>
</feature>
<evidence type="ECO:0008006" key="4">
    <source>
        <dbReference type="Google" id="ProtNLM"/>
    </source>
</evidence>
<dbReference type="Pfam" id="PF08570">
    <property type="entry name" value="DUF1761"/>
    <property type="match status" value="1"/>
</dbReference>
<feature type="transmembrane region" description="Helical" evidence="1">
    <location>
        <begin position="85"/>
        <end position="105"/>
    </location>
</feature>
<proteinExistence type="predicted"/>
<organism evidence="2 3">
    <name type="scientific">Conyzicola nivalis</name>
    <dbReference type="NCBI Taxonomy" id="1477021"/>
    <lineage>
        <taxon>Bacteria</taxon>
        <taxon>Bacillati</taxon>
        <taxon>Actinomycetota</taxon>
        <taxon>Actinomycetes</taxon>
        <taxon>Micrococcales</taxon>
        <taxon>Microbacteriaceae</taxon>
        <taxon>Conyzicola</taxon>
    </lineage>
</organism>
<dbReference type="AlphaFoldDB" id="A0A916SG44"/>
<protein>
    <recommendedName>
        <fullName evidence="4">DUF1761 domain-containing protein</fullName>
    </recommendedName>
</protein>
<keyword evidence="1" id="KW-0812">Transmembrane</keyword>
<accession>A0A916SG44</accession>
<feature type="transmembrane region" description="Helical" evidence="1">
    <location>
        <begin position="12"/>
        <end position="33"/>
    </location>
</feature>
<evidence type="ECO:0000313" key="2">
    <source>
        <dbReference type="EMBL" id="GGA98479.1"/>
    </source>
</evidence>
<feature type="transmembrane region" description="Helical" evidence="1">
    <location>
        <begin position="53"/>
        <end position="73"/>
    </location>
</feature>
<evidence type="ECO:0000256" key="1">
    <source>
        <dbReference type="SAM" id="Phobius"/>
    </source>
</evidence>
<keyword evidence="3" id="KW-1185">Reference proteome</keyword>
<reference evidence="2" key="2">
    <citation type="submission" date="2020-09" db="EMBL/GenBank/DDBJ databases">
        <authorList>
            <person name="Sun Q."/>
            <person name="Zhou Y."/>
        </authorList>
    </citation>
    <scope>NUCLEOTIDE SEQUENCE</scope>
    <source>
        <strain evidence="2">CGMCC 1.12813</strain>
    </source>
</reference>
<reference evidence="2" key="1">
    <citation type="journal article" date="2014" name="Int. J. Syst. Evol. Microbiol.">
        <title>Complete genome sequence of Corynebacterium casei LMG S-19264T (=DSM 44701T), isolated from a smear-ripened cheese.</title>
        <authorList>
            <consortium name="US DOE Joint Genome Institute (JGI-PGF)"/>
            <person name="Walter F."/>
            <person name="Albersmeier A."/>
            <person name="Kalinowski J."/>
            <person name="Ruckert C."/>
        </authorList>
    </citation>
    <scope>NUCLEOTIDE SEQUENCE</scope>
    <source>
        <strain evidence="2">CGMCC 1.12813</strain>
    </source>
</reference>
<evidence type="ECO:0000313" key="3">
    <source>
        <dbReference type="Proteomes" id="UP000606922"/>
    </source>
</evidence>
<dbReference type="InterPro" id="IPR013879">
    <property type="entry name" value="DUF1761"/>
</dbReference>